<feature type="compositionally biased region" description="Polar residues" evidence="1">
    <location>
        <begin position="136"/>
        <end position="150"/>
    </location>
</feature>
<sequence length="150" mass="16172">MATKYSVGHAMRRRNGTPSHPLEAVGNMKPRNHMTHHEAVEAAAQVGSHRLPMSSISPDMTTYGQTDEVNKGQFRGTLVPKKSVQAMDPTAGGKANRQNIERIGAAYRITVPFTPTIDPAAGPTMANARMIPSVPGRNTNFSQEAEGSTY</sequence>
<reference evidence="2" key="1">
    <citation type="submission" date="2020-04" db="EMBL/GenBank/DDBJ databases">
        <authorList>
            <person name="Chiriac C."/>
            <person name="Salcher M."/>
            <person name="Ghai R."/>
            <person name="Kavagutti S V."/>
        </authorList>
    </citation>
    <scope>NUCLEOTIDE SEQUENCE</scope>
</reference>
<accession>A0A6J5LYD3</accession>
<dbReference type="EMBL" id="LR796481">
    <property type="protein sequence ID" value="CAB4148023.1"/>
    <property type="molecule type" value="Genomic_DNA"/>
</dbReference>
<organism evidence="2">
    <name type="scientific">uncultured Caudovirales phage</name>
    <dbReference type="NCBI Taxonomy" id="2100421"/>
    <lineage>
        <taxon>Viruses</taxon>
        <taxon>Duplodnaviria</taxon>
        <taxon>Heunggongvirae</taxon>
        <taxon>Uroviricota</taxon>
        <taxon>Caudoviricetes</taxon>
        <taxon>Peduoviridae</taxon>
        <taxon>Maltschvirus</taxon>
        <taxon>Maltschvirus maltsch</taxon>
    </lineage>
</organism>
<dbReference type="EMBL" id="LR796338">
    <property type="protein sequence ID" value="CAB4137750.1"/>
    <property type="molecule type" value="Genomic_DNA"/>
</dbReference>
<name>A0A6J5LYD3_9CAUD</name>
<proteinExistence type="predicted"/>
<feature type="region of interest" description="Disordered" evidence="1">
    <location>
        <begin position="1"/>
        <end position="28"/>
    </location>
</feature>
<feature type="region of interest" description="Disordered" evidence="1">
    <location>
        <begin position="128"/>
        <end position="150"/>
    </location>
</feature>
<evidence type="ECO:0000313" key="3">
    <source>
        <dbReference type="EMBL" id="CAB4148023.1"/>
    </source>
</evidence>
<feature type="region of interest" description="Disordered" evidence="1">
    <location>
        <begin position="75"/>
        <end position="95"/>
    </location>
</feature>
<evidence type="ECO:0000313" key="2">
    <source>
        <dbReference type="EMBL" id="CAB4137750.1"/>
    </source>
</evidence>
<gene>
    <name evidence="2" type="ORF">UFOVP325_82</name>
    <name evidence="3" type="ORF">UFOVP430_77</name>
</gene>
<evidence type="ECO:0000256" key="1">
    <source>
        <dbReference type="SAM" id="MobiDB-lite"/>
    </source>
</evidence>
<protein>
    <submittedName>
        <fullName evidence="2">Uncharacterized protein</fullName>
    </submittedName>
</protein>